<protein>
    <submittedName>
        <fullName evidence="1">Uncharacterized protein</fullName>
    </submittedName>
</protein>
<organism evidence="1 2">
    <name type="scientific">Anaeromyxobacter paludicola</name>
    <dbReference type="NCBI Taxonomy" id="2918171"/>
    <lineage>
        <taxon>Bacteria</taxon>
        <taxon>Pseudomonadati</taxon>
        <taxon>Myxococcota</taxon>
        <taxon>Myxococcia</taxon>
        <taxon>Myxococcales</taxon>
        <taxon>Cystobacterineae</taxon>
        <taxon>Anaeromyxobacteraceae</taxon>
        <taxon>Anaeromyxobacter</taxon>
    </lineage>
</organism>
<evidence type="ECO:0000313" key="2">
    <source>
        <dbReference type="Proteomes" id="UP001162734"/>
    </source>
</evidence>
<reference evidence="2" key="1">
    <citation type="journal article" date="2022" name="Int. J. Syst. Evol. Microbiol.">
        <title>Anaeromyxobacter oryzae sp. nov., Anaeromyxobacter diazotrophicus sp. nov. and Anaeromyxobacter paludicola sp. nov., isolated from paddy soils.</title>
        <authorList>
            <person name="Itoh H."/>
            <person name="Xu Z."/>
            <person name="Mise K."/>
            <person name="Masuda Y."/>
            <person name="Ushijima N."/>
            <person name="Hayakawa C."/>
            <person name="Shiratori Y."/>
            <person name="Senoo K."/>
        </authorList>
    </citation>
    <scope>NUCLEOTIDE SEQUENCE [LARGE SCALE GENOMIC DNA]</scope>
    <source>
        <strain evidence="2">Red630</strain>
    </source>
</reference>
<name>A0ABM7X9X6_9BACT</name>
<gene>
    <name evidence="1" type="ORF">AMPC_17660</name>
</gene>
<dbReference type="EMBL" id="AP025592">
    <property type="protein sequence ID" value="BDG08653.1"/>
    <property type="molecule type" value="Genomic_DNA"/>
</dbReference>
<accession>A0ABM7X9X6</accession>
<sequence length="57" mass="6522">MLYDKAARYTDLQDAIEETFEGMKLEMIACELCGDYHPPDIHLTPFTPYDPADPEEA</sequence>
<dbReference type="Proteomes" id="UP001162734">
    <property type="component" value="Chromosome"/>
</dbReference>
<proteinExistence type="predicted"/>
<dbReference type="RefSeq" id="WP_248345837.1">
    <property type="nucleotide sequence ID" value="NZ_AP025592.1"/>
</dbReference>
<evidence type="ECO:0000313" key="1">
    <source>
        <dbReference type="EMBL" id="BDG08653.1"/>
    </source>
</evidence>
<keyword evidence="2" id="KW-1185">Reference proteome</keyword>